<sequence length="653" mass="71776">MNDSSRRKAVHPRPTPADLPLAGPGSDPASVRAHLAQADPRTLLMSLTHLTRNPEYLTRFAAVCDPANVESGGARPEADELRDLLTAVLTGEHPAAADAGPMPTGLFQQMASTYAHEPVDDEFIPLLLDQCGFANLPGTPEAPAPDRPRPPEGFHVVVIGAGLSGICAGVKLGEAGYSYRIYDRNKDVGGTWLTNIYPGVGVDTPSHFYSYSFEIMPDWPEFYSKGSYVLDYLHRCADGHGVRDHVTFETEVLSCAYHEATGRWLVTTRGPDGVESTEWADAVVTAMGFFQGSVRPDIPGLDDFAGPAVHTADWDPDIDLSGKRVAMIGTGASAMQVGPAVVDDVAALTVFQRTPSWIMPRRKDDLTVSDGARWAMRHVPYYAEWFRFITYWLASDSNFVRVVVDPEWTMPDVSVSAASEAMRQWLLAYAREELADRPDLFDKAIPAYPPFGKRILRDSNWYRMLRREHVDLVTSPIERITPGGLVTADGTETPADVLILATGYQVLPMLDKIRITGRGGAELADVWGFDDPRAHLGLTVPGFPNLFVLGGPNSAPNHGAGVNIISEAQVHYVLGCLSLLHERGARAIEPRQDVHDAYNEAVAQALEQRVWSHPSVRSYYQNSKGRVVVSNPWRLVDYWSMMRSPNPEDHIVS</sequence>
<comment type="similarity">
    <text evidence="1">Belongs to the FAD-binding monooxygenase family.</text>
</comment>
<evidence type="ECO:0000256" key="1">
    <source>
        <dbReference type="ARBA" id="ARBA00010139"/>
    </source>
</evidence>
<reference evidence="6 7" key="1">
    <citation type="submission" date="2024-06" db="EMBL/GenBank/DDBJ databases">
        <title>The Natural Products Discovery Center: Release of the First 8490 Sequenced Strains for Exploring Actinobacteria Biosynthetic Diversity.</title>
        <authorList>
            <person name="Kalkreuter E."/>
            <person name="Kautsar S.A."/>
            <person name="Yang D."/>
            <person name="Bader C.D."/>
            <person name="Teijaro C.N."/>
            <person name="Fluegel L."/>
            <person name="Davis C.M."/>
            <person name="Simpson J.R."/>
            <person name="Lauterbach L."/>
            <person name="Steele A.D."/>
            <person name="Gui C."/>
            <person name="Meng S."/>
            <person name="Li G."/>
            <person name="Viehrig K."/>
            <person name="Ye F."/>
            <person name="Su P."/>
            <person name="Kiefer A.F."/>
            <person name="Nichols A."/>
            <person name="Cepeda A.J."/>
            <person name="Yan W."/>
            <person name="Fan B."/>
            <person name="Jiang Y."/>
            <person name="Adhikari A."/>
            <person name="Zheng C.-J."/>
            <person name="Schuster L."/>
            <person name="Cowan T.M."/>
            <person name="Smanski M.J."/>
            <person name="Chevrette M.G."/>
            <person name="De Carvalho L.P.S."/>
            <person name="Shen B."/>
        </authorList>
    </citation>
    <scope>NUCLEOTIDE SEQUENCE [LARGE SCALE GENOMIC DNA]</scope>
    <source>
        <strain evidence="6 7">NPDC048946</strain>
    </source>
</reference>
<dbReference type="Pfam" id="PF00743">
    <property type="entry name" value="FMO-like"/>
    <property type="match status" value="1"/>
</dbReference>
<dbReference type="InterPro" id="IPR051209">
    <property type="entry name" value="FAD-bind_Monooxygenase_sf"/>
</dbReference>
<proteinExistence type="inferred from homology"/>
<dbReference type="Gene3D" id="3.50.50.60">
    <property type="entry name" value="FAD/NAD(P)-binding domain"/>
    <property type="match status" value="2"/>
</dbReference>
<keyword evidence="3" id="KW-0274">FAD</keyword>
<dbReference type="PANTHER" id="PTHR42877">
    <property type="entry name" value="L-ORNITHINE N(5)-MONOOXYGENASE-RELATED"/>
    <property type="match status" value="1"/>
</dbReference>
<evidence type="ECO:0000313" key="7">
    <source>
        <dbReference type="Proteomes" id="UP001551482"/>
    </source>
</evidence>
<dbReference type="GO" id="GO:0016491">
    <property type="term" value="F:oxidoreductase activity"/>
    <property type="evidence" value="ECO:0007669"/>
    <property type="project" value="UniProtKB-KW"/>
</dbReference>
<dbReference type="EC" id="1.14.13.-" evidence="6"/>
<dbReference type="RefSeq" id="WP_358363843.1">
    <property type="nucleotide sequence ID" value="NZ_JBEZFP010000188.1"/>
</dbReference>
<dbReference type="EMBL" id="JBEZFP010000188">
    <property type="protein sequence ID" value="MEU8139628.1"/>
    <property type="molecule type" value="Genomic_DNA"/>
</dbReference>
<dbReference type="InterPro" id="IPR036188">
    <property type="entry name" value="FAD/NAD-bd_sf"/>
</dbReference>
<organism evidence="6 7">
    <name type="scientific">Streptodolium elevatio</name>
    <dbReference type="NCBI Taxonomy" id="3157996"/>
    <lineage>
        <taxon>Bacteria</taxon>
        <taxon>Bacillati</taxon>
        <taxon>Actinomycetota</taxon>
        <taxon>Actinomycetes</taxon>
        <taxon>Kitasatosporales</taxon>
        <taxon>Streptomycetaceae</taxon>
        <taxon>Streptodolium</taxon>
    </lineage>
</organism>
<dbReference type="SUPFAM" id="SSF51905">
    <property type="entry name" value="FAD/NAD(P)-binding domain"/>
    <property type="match status" value="1"/>
</dbReference>
<keyword evidence="2" id="KW-0285">Flavoprotein</keyword>
<keyword evidence="4 6" id="KW-0560">Oxidoreductase</keyword>
<gene>
    <name evidence="6" type="ORF">AB0C36_39810</name>
</gene>
<evidence type="ECO:0000256" key="2">
    <source>
        <dbReference type="ARBA" id="ARBA00022630"/>
    </source>
</evidence>
<evidence type="ECO:0000256" key="4">
    <source>
        <dbReference type="ARBA" id="ARBA00023002"/>
    </source>
</evidence>
<dbReference type="InterPro" id="IPR020946">
    <property type="entry name" value="Flavin_mOase-like"/>
</dbReference>
<accession>A0ABV3DV59</accession>
<comment type="caution">
    <text evidence="6">The sequence shown here is derived from an EMBL/GenBank/DDBJ whole genome shotgun (WGS) entry which is preliminary data.</text>
</comment>
<dbReference type="PANTHER" id="PTHR42877:SF4">
    <property type="entry name" value="FAD_NAD(P)-BINDING DOMAIN-CONTAINING PROTEIN-RELATED"/>
    <property type="match status" value="1"/>
</dbReference>
<protein>
    <submittedName>
        <fullName evidence="6">NAD(P)/FAD-dependent oxidoreductase</fullName>
        <ecNumber evidence="6">1.14.13.-</ecNumber>
    </submittedName>
</protein>
<name>A0ABV3DV59_9ACTN</name>
<evidence type="ECO:0000313" key="6">
    <source>
        <dbReference type="EMBL" id="MEU8139628.1"/>
    </source>
</evidence>
<feature type="region of interest" description="Disordered" evidence="5">
    <location>
        <begin position="1"/>
        <end position="30"/>
    </location>
</feature>
<evidence type="ECO:0000256" key="5">
    <source>
        <dbReference type="SAM" id="MobiDB-lite"/>
    </source>
</evidence>
<keyword evidence="7" id="KW-1185">Reference proteome</keyword>
<dbReference type="Proteomes" id="UP001551482">
    <property type="component" value="Unassembled WGS sequence"/>
</dbReference>
<evidence type="ECO:0000256" key="3">
    <source>
        <dbReference type="ARBA" id="ARBA00022827"/>
    </source>
</evidence>